<evidence type="ECO:0008006" key="3">
    <source>
        <dbReference type="Google" id="ProtNLM"/>
    </source>
</evidence>
<dbReference type="Proteomes" id="UP000472380">
    <property type="component" value="Unassembled WGS sequence"/>
</dbReference>
<organism evidence="1 2">
    <name type="scientific">Adlercreutzia equolifaciens</name>
    <dbReference type="NCBI Taxonomy" id="446660"/>
    <lineage>
        <taxon>Bacteria</taxon>
        <taxon>Bacillati</taxon>
        <taxon>Actinomycetota</taxon>
        <taxon>Coriobacteriia</taxon>
        <taxon>Eggerthellales</taxon>
        <taxon>Eggerthellaceae</taxon>
        <taxon>Adlercreutzia</taxon>
    </lineage>
</organism>
<dbReference type="EMBL" id="VJNE01000004">
    <property type="protein sequence ID" value="MZG27618.1"/>
    <property type="molecule type" value="Genomic_DNA"/>
</dbReference>
<dbReference type="AlphaFoldDB" id="A0A6L8Q2U3"/>
<evidence type="ECO:0000313" key="1">
    <source>
        <dbReference type="EMBL" id="MZG27618.1"/>
    </source>
</evidence>
<accession>A0A6L8Q2U3</accession>
<dbReference type="Gene3D" id="3.40.960.10">
    <property type="entry name" value="VSR Endonuclease"/>
    <property type="match status" value="1"/>
</dbReference>
<protein>
    <recommendedName>
        <fullName evidence="3">DUF559 domain-containing protein</fullName>
    </recommendedName>
</protein>
<dbReference type="RefSeq" id="WP_161127483.1">
    <property type="nucleotide sequence ID" value="NZ_VJNE01000004.1"/>
</dbReference>
<comment type="caution">
    <text evidence="1">The sequence shown here is derived from an EMBL/GenBank/DDBJ whole genome shotgun (WGS) entry which is preliminary data.</text>
</comment>
<reference evidence="1 2" key="1">
    <citation type="submission" date="2019-07" db="EMBL/GenBank/DDBJ databases">
        <title>Draft genome sequence of Adlercreutzia equolifaciens IPLA 37004, a human intestinal strain that does not produces equol from daidzein.</title>
        <authorList>
            <person name="Vazquez L."/>
            <person name="Florez A.B."/>
            <person name="Mayo B."/>
        </authorList>
    </citation>
    <scope>NUCLEOTIDE SEQUENCE [LARGE SCALE GENOMIC DNA]</scope>
    <source>
        <strain evidence="1 2">IPLA 37004</strain>
    </source>
</reference>
<evidence type="ECO:0000313" key="2">
    <source>
        <dbReference type="Proteomes" id="UP000472380"/>
    </source>
</evidence>
<sequence length="474" mass="53124">MRVERKGGGKYGRASCCRIGWRRDEGERRAKGWAGRGRSEKRLLNAMEARLSKRGGKLGVSDAVENARRSYAAGLSWGLMESVSSASRNRVAFLSYDQDLYAHECWFCRGDPASFIPRQFRLLWCAMKLYLGYISALQFWRWWSSSHPLALRVFHDMRPGETGHTPSFPVLFVPSLRQCAFRDEDVIDCLRDAGIDVCSAPVHVLVEGSQGARDTPVVKKHRTTVAFPRGSFVKVAPSVLVSSPELLFLQMAKALAFGELVALGFELCGCYPLSDELSSSLVRSPLTTPSRLSAFVARARNHDGVQLARRAVRHVMAKSASPMETELAALAFISSREGGLGLRRGRLNEPIDFSESIQRACGCRRAVCDILWPEERLILEYDGKRFHGTDDRVSRDARRKDALLLAGYDLVTMTGSQLGNVFQCAELLDQLSARMGKPKKKRGAGHLDRHMRLRKQLRSYHNSFLFRDGKGPDR</sequence>
<gene>
    <name evidence="1" type="ORF">FM068_03290</name>
</gene>
<name>A0A6L8Q2U3_9ACTN</name>
<proteinExistence type="predicted"/>